<gene>
    <name evidence="5" type="ORF">PA27867_3170</name>
</gene>
<organism evidence="5 6">
    <name type="scientific">Cryobacterium arcticum</name>
    <dbReference type="NCBI Taxonomy" id="670052"/>
    <lineage>
        <taxon>Bacteria</taxon>
        <taxon>Bacillati</taxon>
        <taxon>Actinomycetota</taxon>
        <taxon>Actinomycetes</taxon>
        <taxon>Micrococcales</taxon>
        <taxon>Microbacteriaceae</taxon>
        <taxon>Cryobacterium</taxon>
    </lineage>
</organism>
<evidence type="ECO:0000259" key="4">
    <source>
        <dbReference type="Pfam" id="PF13439"/>
    </source>
</evidence>
<dbReference type="OrthoDB" id="3861448at2"/>
<dbReference type="PANTHER" id="PTHR45947">
    <property type="entry name" value="SULFOQUINOVOSYL TRANSFERASE SQD2"/>
    <property type="match status" value="1"/>
</dbReference>
<protein>
    <recommendedName>
        <fullName evidence="1">D-inositol 3-phosphate glycosyltransferase</fullName>
    </recommendedName>
</protein>
<dbReference type="PANTHER" id="PTHR45947:SF3">
    <property type="entry name" value="SULFOQUINOVOSYL TRANSFERASE SQD2"/>
    <property type="match status" value="1"/>
</dbReference>
<dbReference type="Gene3D" id="3.40.50.2000">
    <property type="entry name" value="Glycogen Phosphorylase B"/>
    <property type="match status" value="2"/>
</dbReference>
<accession>A0A1B1BN99</accession>
<reference evidence="5 6" key="1">
    <citation type="submission" date="2016-06" db="EMBL/GenBank/DDBJ databases">
        <title>Genome sequencing of Cryobacterium arcticum PAMC 27867.</title>
        <authorList>
            <person name="Lee J."/>
            <person name="Kim O.-S."/>
        </authorList>
    </citation>
    <scope>NUCLEOTIDE SEQUENCE [LARGE SCALE GENOMIC DNA]</scope>
    <source>
        <strain evidence="5 6">PAMC 27867</strain>
    </source>
</reference>
<dbReference type="EMBL" id="CP016282">
    <property type="protein sequence ID" value="ANP74100.1"/>
    <property type="molecule type" value="Genomic_DNA"/>
</dbReference>
<dbReference type="GO" id="GO:0016757">
    <property type="term" value="F:glycosyltransferase activity"/>
    <property type="evidence" value="ECO:0007669"/>
    <property type="project" value="UniProtKB-KW"/>
</dbReference>
<dbReference type="CDD" id="cd03801">
    <property type="entry name" value="GT4_PimA-like"/>
    <property type="match status" value="1"/>
</dbReference>
<evidence type="ECO:0000313" key="6">
    <source>
        <dbReference type="Proteomes" id="UP000092582"/>
    </source>
</evidence>
<sequence length="403" mass="43296">MSPARMEVGGSQTNAVELARGVADLGHDVSMFGPEGPLVTMVDDLGLHYTVAPDDQRWPSRRNISALTALVRSRRVDLVHGYEWGPTIDLAFGPHRRLGVPLVATVLSMSVPDFLPRHCPLVVGTAELAEQQARRFARVSLIEPPVDTTRNAPGDVAAARRRFGFRPDDLVLTVVGRIVTDLEKVKGVHTAIAAVDELATERPVRLLIVGDGAELPDVRAHSDVVNRRHGREVVTVTGGLLDPRDAYAAADVVLGMGSSALKGMAFAKPLIVQGAAGFWCLAEPSTLQRFLDEGWYGHGGAGAATLLGILHPLLRDARRRRELGTFGRDLVVDRFSLARASRDLVEVYNVALAEPGSRAASHRGLASAGIRLARFKFAMARHRAAAFATRAGRIPVTANGAAR</sequence>
<dbReference type="InterPro" id="IPR028098">
    <property type="entry name" value="Glyco_trans_4-like_N"/>
</dbReference>
<keyword evidence="3 5" id="KW-0808">Transferase</keyword>
<proteinExistence type="predicted"/>
<dbReference type="KEGG" id="cart:PA27867_3170"/>
<dbReference type="AlphaFoldDB" id="A0A1B1BN99"/>
<name>A0A1B1BN99_9MICO</name>
<keyword evidence="6" id="KW-1185">Reference proteome</keyword>
<keyword evidence="2" id="KW-0328">Glycosyltransferase</keyword>
<dbReference type="InterPro" id="IPR050194">
    <property type="entry name" value="Glycosyltransferase_grp1"/>
</dbReference>
<evidence type="ECO:0000256" key="2">
    <source>
        <dbReference type="ARBA" id="ARBA00022676"/>
    </source>
</evidence>
<evidence type="ECO:0000256" key="1">
    <source>
        <dbReference type="ARBA" id="ARBA00021292"/>
    </source>
</evidence>
<dbReference type="STRING" id="670052.PA27867_3170"/>
<dbReference type="Pfam" id="PF13692">
    <property type="entry name" value="Glyco_trans_1_4"/>
    <property type="match status" value="1"/>
</dbReference>
<dbReference type="Proteomes" id="UP000092582">
    <property type="component" value="Chromosome 1"/>
</dbReference>
<dbReference type="Pfam" id="PF13439">
    <property type="entry name" value="Glyco_transf_4"/>
    <property type="match status" value="1"/>
</dbReference>
<dbReference type="SUPFAM" id="SSF53756">
    <property type="entry name" value="UDP-Glycosyltransferase/glycogen phosphorylase"/>
    <property type="match status" value="1"/>
</dbReference>
<dbReference type="GO" id="GO:1901137">
    <property type="term" value="P:carbohydrate derivative biosynthetic process"/>
    <property type="evidence" value="ECO:0007669"/>
    <property type="project" value="UniProtKB-ARBA"/>
</dbReference>
<evidence type="ECO:0000313" key="5">
    <source>
        <dbReference type="EMBL" id="ANP74100.1"/>
    </source>
</evidence>
<feature type="domain" description="Glycosyltransferase subfamily 4-like N-terminal" evidence="4">
    <location>
        <begin position="8"/>
        <end position="106"/>
    </location>
</feature>
<evidence type="ECO:0000256" key="3">
    <source>
        <dbReference type="ARBA" id="ARBA00022679"/>
    </source>
</evidence>
<dbReference type="RefSeq" id="WP_157109263.1">
    <property type="nucleotide sequence ID" value="NZ_CP016282.1"/>
</dbReference>